<dbReference type="GO" id="GO:0042355">
    <property type="term" value="P:L-fucose catabolic process"/>
    <property type="evidence" value="ECO:0007669"/>
    <property type="project" value="UniProtKB-UniRule"/>
</dbReference>
<dbReference type="EC" id="4.1.2.17" evidence="7"/>
<name>A0A379CCG0_9PAST</name>
<evidence type="ECO:0000313" key="9">
    <source>
        <dbReference type="EMBL" id="SUB59848.1"/>
    </source>
</evidence>
<keyword evidence="6 7" id="KW-0119">Carbohydrate metabolism</keyword>
<feature type="binding site" evidence="7">
    <location>
        <begin position="71"/>
        <end position="72"/>
    </location>
    <ligand>
        <name>substrate</name>
    </ligand>
</feature>
<sequence length="224" mass="25077">MNRKELSRKIIDTCLEMTRLGLNQGTAGNVSVRYKDGMLITPTGTPYELLTEDSIVYVDGDRNFEEGKLPSSEWNFHLAVYENRPDCDAVIHNHAINCAAVSILEKEIPAIHYMIAVGGTDRIPCIPYATFGSRKLAEYVGEGIKESKAILLAHHGFIGAEKNLDKALWLAHEVEVLAEWYLKLLATNQPIPILPREEMDVVLEKFKSYGLRIEDDKKGCLCSA</sequence>
<feature type="binding site" evidence="7">
    <location>
        <position position="155"/>
    </location>
    <ligand>
        <name>Zn(2+)</name>
        <dbReference type="ChEBI" id="CHEBI:29105"/>
        <note>catalytic</note>
    </ligand>
</feature>
<dbReference type="NCBIfam" id="TIGR01086">
    <property type="entry name" value="fucA"/>
    <property type="match status" value="1"/>
</dbReference>
<evidence type="ECO:0000256" key="6">
    <source>
        <dbReference type="ARBA" id="ARBA00023277"/>
    </source>
</evidence>
<feature type="domain" description="Class II aldolase/adducin N-terminal" evidence="8">
    <location>
        <begin position="8"/>
        <end position="182"/>
    </location>
</feature>
<dbReference type="HAMAP" id="MF_00987">
    <property type="entry name" value="FucA"/>
    <property type="match status" value="1"/>
</dbReference>
<dbReference type="PANTHER" id="PTHR22789">
    <property type="entry name" value="FUCULOSE PHOSPHATE ALDOLASE"/>
    <property type="match status" value="1"/>
</dbReference>
<dbReference type="InterPro" id="IPR050197">
    <property type="entry name" value="Aldolase_class_II_sugar_metab"/>
</dbReference>
<dbReference type="GO" id="GO:0019568">
    <property type="term" value="P:arabinose catabolic process"/>
    <property type="evidence" value="ECO:0007669"/>
    <property type="project" value="UniProtKB-KW"/>
</dbReference>
<comment type="function">
    <text evidence="7">Involved in the degradation of L-fucose and D-arabinose. Catalyzes the reversible cleavage of L-fuculose 1-phosphate (Fuc1P) to yield dihydroxyacetone phosphate (DHAP) and L-lactaldehyde.</text>
</comment>
<dbReference type="Pfam" id="PF00596">
    <property type="entry name" value="Aldolase_II"/>
    <property type="match status" value="1"/>
</dbReference>
<evidence type="ECO:0000313" key="10">
    <source>
        <dbReference type="Proteomes" id="UP000255417"/>
    </source>
</evidence>
<feature type="binding site" evidence="7">
    <location>
        <begin position="28"/>
        <end position="29"/>
    </location>
    <ligand>
        <name>substrate</name>
    </ligand>
</feature>
<keyword evidence="5 7" id="KW-0294">Fucose metabolism</keyword>
<feature type="site" description="Plays a key role in the stabilization of the transition state and positioning the aldehyde component" evidence="7">
    <location>
        <position position="113"/>
    </location>
</feature>
<keyword evidence="3 7" id="KW-0054">Arabinose catabolism</keyword>
<dbReference type="InterPro" id="IPR004782">
    <property type="entry name" value="FucA"/>
</dbReference>
<comment type="pathway">
    <text evidence="7">Carbohydrate degradation; L-fucose degradation; L-lactaldehyde and glycerone phosphate from L-fucose: step 3/3.</text>
</comment>
<dbReference type="InterPro" id="IPR001303">
    <property type="entry name" value="Aldolase_II/adducin_N"/>
</dbReference>
<dbReference type="EMBL" id="UGTA01000001">
    <property type="protein sequence ID" value="SUB59848.1"/>
    <property type="molecule type" value="Genomic_DNA"/>
</dbReference>
<dbReference type="AlphaFoldDB" id="A0A379CCG0"/>
<keyword evidence="1 7" id="KW-0479">Metal-binding</keyword>
<dbReference type="GO" id="GO:0005829">
    <property type="term" value="C:cytosol"/>
    <property type="evidence" value="ECO:0007669"/>
    <property type="project" value="TreeGrafter"/>
</dbReference>
<dbReference type="SUPFAM" id="SSF53639">
    <property type="entry name" value="AraD/HMP-PK domain-like"/>
    <property type="match status" value="1"/>
</dbReference>
<accession>A0A379CCG0</accession>
<evidence type="ECO:0000256" key="3">
    <source>
        <dbReference type="ARBA" id="ARBA00022935"/>
    </source>
</evidence>
<dbReference type="GO" id="GO:0008270">
    <property type="term" value="F:zinc ion binding"/>
    <property type="evidence" value="ECO:0007669"/>
    <property type="project" value="UniProtKB-UniRule"/>
</dbReference>
<dbReference type="OrthoDB" id="5500703at2"/>
<feature type="binding site" evidence="7">
    <location>
        <position position="73"/>
    </location>
    <ligand>
        <name>Zn(2+)</name>
        <dbReference type="ChEBI" id="CHEBI:29105"/>
        <note>catalytic</note>
    </ligand>
</feature>
<dbReference type="SMART" id="SM01007">
    <property type="entry name" value="Aldolase_II"/>
    <property type="match status" value="1"/>
</dbReference>
<dbReference type="PANTHER" id="PTHR22789:SF0">
    <property type="entry name" value="3-OXO-TETRONATE 4-PHOSPHATE DECARBOXYLASE-RELATED"/>
    <property type="match status" value="1"/>
</dbReference>
<comment type="cofactor">
    <cofactor evidence="7">
        <name>Zn(2+)</name>
        <dbReference type="ChEBI" id="CHEBI:29105"/>
    </cofactor>
    <text evidence="7">Binds 1 zinc ion per subunit.</text>
</comment>
<keyword evidence="10" id="KW-1185">Reference proteome</keyword>
<evidence type="ECO:0000256" key="1">
    <source>
        <dbReference type="ARBA" id="ARBA00022723"/>
    </source>
</evidence>
<evidence type="ECO:0000256" key="4">
    <source>
        <dbReference type="ARBA" id="ARBA00023239"/>
    </source>
</evidence>
<feature type="site" description="Plays a key role in the stabilization of the transition state and positioning the aldehyde component" evidence="7">
    <location>
        <position position="209"/>
    </location>
</feature>
<dbReference type="UniPathway" id="UPA00563">
    <property type="reaction ID" value="UER00626"/>
</dbReference>
<dbReference type="FunFam" id="3.40.225.10:FF:000005">
    <property type="entry name" value="L-fuculose phosphate aldolase"/>
    <property type="match status" value="1"/>
</dbReference>
<proteinExistence type="inferred from homology"/>
<dbReference type="Proteomes" id="UP000255417">
    <property type="component" value="Unassembled WGS sequence"/>
</dbReference>
<dbReference type="NCBIfam" id="NF005984">
    <property type="entry name" value="PRK08087.1"/>
    <property type="match status" value="1"/>
</dbReference>
<comment type="subunit">
    <text evidence="7">Homotetramer.</text>
</comment>
<dbReference type="GO" id="GO:0008738">
    <property type="term" value="F:L-fuculose-phosphate aldolase activity"/>
    <property type="evidence" value="ECO:0007669"/>
    <property type="project" value="UniProtKB-UniRule"/>
</dbReference>
<protein>
    <recommendedName>
        <fullName evidence="7">L-fuculose phosphate aldolase</fullName>
        <ecNumber evidence="7">4.1.2.17</ecNumber>
    </recommendedName>
    <alternativeName>
        <fullName evidence="7">D-ribulose-phosphate aldolase</fullName>
    </alternativeName>
    <alternativeName>
        <fullName evidence="7">L-fuculose-1-phosphate aldolase</fullName>
    </alternativeName>
</protein>
<feature type="active site" description="Proton donor/acceptor" evidence="7">
    <location>
        <position position="73"/>
    </location>
</feature>
<gene>
    <name evidence="7 9" type="primary">fucA</name>
    <name evidence="9" type="ORF">NCTC12872_01899</name>
</gene>
<dbReference type="InterPro" id="IPR036409">
    <property type="entry name" value="Aldolase_II/adducin_N_sf"/>
</dbReference>
<keyword evidence="2 7" id="KW-0862">Zinc</keyword>
<reference evidence="9 10" key="1">
    <citation type="submission" date="2018-06" db="EMBL/GenBank/DDBJ databases">
        <authorList>
            <consortium name="Pathogen Informatics"/>
            <person name="Doyle S."/>
        </authorList>
    </citation>
    <scope>NUCLEOTIDE SEQUENCE [LARGE SCALE GENOMIC DNA]</scope>
    <source>
        <strain evidence="9 10">NCTC12872</strain>
    </source>
</reference>
<evidence type="ECO:0000256" key="5">
    <source>
        <dbReference type="ARBA" id="ARBA00023253"/>
    </source>
</evidence>
<comment type="similarity">
    <text evidence="7">Belongs to the aldolase class II family. AraD/FucA subfamily.</text>
</comment>
<feature type="site" description="Plays a key role in the stabilization of the transition state and positioning the aldehyde component" evidence="7">
    <location>
        <position position="131"/>
    </location>
</feature>
<dbReference type="RefSeq" id="WP_115316297.1">
    <property type="nucleotide sequence ID" value="NZ_LWIF01000001.1"/>
</dbReference>
<feature type="binding site" evidence="7">
    <location>
        <begin position="43"/>
        <end position="44"/>
    </location>
    <ligand>
        <name>substrate</name>
    </ligand>
</feature>
<feature type="binding site" evidence="7">
    <location>
        <position position="92"/>
    </location>
    <ligand>
        <name>Zn(2+)</name>
        <dbReference type="ChEBI" id="CHEBI:29105"/>
        <note>catalytic</note>
    </ligand>
</feature>
<evidence type="ECO:0000256" key="7">
    <source>
        <dbReference type="HAMAP-Rule" id="MF_00987"/>
    </source>
</evidence>
<dbReference type="Gene3D" id="3.40.225.10">
    <property type="entry name" value="Class II aldolase/adducin N-terminal domain"/>
    <property type="match status" value="1"/>
</dbReference>
<organism evidence="9 10">
    <name type="scientific">Phocoenobacter uteri</name>
    <dbReference type="NCBI Taxonomy" id="146806"/>
    <lineage>
        <taxon>Bacteria</taxon>
        <taxon>Pseudomonadati</taxon>
        <taxon>Pseudomonadota</taxon>
        <taxon>Gammaproteobacteria</taxon>
        <taxon>Pasteurellales</taxon>
        <taxon>Pasteurellaceae</taxon>
        <taxon>Phocoenobacter</taxon>
    </lineage>
</organism>
<keyword evidence="4 7" id="KW-0456">Lyase</keyword>
<dbReference type="CDD" id="cd00398">
    <property type="entry name" value="Aldolase_II"/>
    <property type="match status" value="1"/>
</dbReference>
<feature type="binding site" evidence="7">
    <location>
        <position position="94"/>
    </location>
    <ligand>
        <name>Zn(2+)</name>
        <dbReference type="ChEBI" id="CHEBI:29105"/>
        <note>catalytic</note>
    </ligand>
</feature>
<comment type="catalytic activity">
    <reaction evidence="7">
        <text>L-fuculose 1-phosphate = (S)-lactaldehyde + dihydroxyacetone phosphate</text>
        <dbReference type="Rhea" id="RHEA:12933"/>
        <dbReference type="ChEBI" id="CHEBI:18041"/>
        <dbReference type="ChEBI" id="CHEBI:57642"/>
        <dbReference type="ChEBI" id="CHEBI:57846"/>
        <dbReference type="EC" id="4.1.2.17"/>
    </reaction>
</comment>
<evidence type="ECO:0000256" key="2">
    <source>
        <dbReference type="ARBA" id="ARBA00022833"/>
    </source>
</evidence>
<evidence type="ECO:0000259" key="8">
    <source>
        <dbReference type="SMART" id="SM01007"/>
    </source>
</evidence>